<sequence length="489" mass="53974">MLGLAIVVIVALYYYTVAGNLMGKTSALGNEIQQFQETKEQMDTVIAQSEIKQTEAEELKTEIFPIAKKYFGKTEQEEFIMQINRLNQASGLDIVSIQFSEYASISLDGETQDASSEEANTDETNTEETDSTSGETVSTEGADTAEGQANTEKPNEQLSVDVNHLMDNKESSESEEEVVDSNIKLMQAQIEFKGTYAQVLKLLHEIDNNPKNIISSELTMAREGDAIHGEKETKMTGNIRLSFYQVTDVDKYVQAVPGVLDTLPLPKSGRINPYLSYSWAWKKDVPASSDPLNIIPSGVRPPSDTVPNKKSNKKQTIPSGKKWGSKVSLKNKEIFGFENGDIVVKGSGPQIAVQGEITDGNFAKGSKAGRLTYAFTGNTDGEKAYIDLTSSNITIKQKVEGIGFSVYSDKELPHEVGLRMTDANGQEYLIVFAKEISWTGWKEILYDLHGIKNYPIKIDGIYVEGKKDSGALEGSLIFDNIFINVLQYE</sequence>
<name>D6GS58_FILAD</name>
<dbReference type="eggNOG" id="COG4632">
    <property type="taxonomic scope" value="Bacteria"/>
</dbReference>
<evidence type="ECO:0000256" key="1">
    <source>
        <dbReference type="SAM" id="MobiDB-lite"/>
    </source>
</evidence>
<feature type="compositionally biased region" description="Polar residues" evidence="1">
    <location>
        <begin position="147"/>
        <end position="159"/>
    </location>
</feature>
<feature type="region of interest" description="Disordered" evidence="1">
    <location>
        <begin position="292"/>
        <end position="322"/>
    </location>
</feature>
<organism evidence="2 3">
    <name type="scientific">Filifactor alocis (strain ATCC 35896 / CCUG 47790 / D40 B5)</name>
    <name type="common">Fusobacterium alocis</name>
    <dbReference type="NCBI Taxonomy" id="546269"/>
    <lineage>
        <taxon>Bacteria</taxon>
        <taxon>Bacillati</taxon>
        <taxon>Bacillota</taxon>
        <taxon>Clostridia</taxon>
        <taxon>Peptostreptococcales</taxon>
        <taxon>Filifactoraceae</taxon>
        <taxon>Filifactor</taxon>
    </lineage>
</organism>
<proteinExistence type="predicted"/>
<dbReference type="STRING" id="546269.HMPREF0389_00414"/>
<dbReference type="HOGENOM" id="CLU_515719_0_0_9"/>
<dbReference type="KEGG" id="faa:HMPREF0389_00414"/>
<evidence type="ECO:0000313" key="3">
    <source>
        <dbReference type="Proteomes" id="UP000007468"/>
    </source>
</evidence>
<dbReference type="Gene3D" id="3.30.70.60">
    <property type="match status" value="1"/>
</dbReference>
<gene>
    <name evidence="2" type="ordered locus">HMPREF0389_00414</name>
</gene>
<feature type="compositionally biased region" description="Acidic residues" evidence="1">
    <location>
        <begin position="115"/>
        <end position="130"/>
    </location>
</feature>
<dbReference type="EMBL" id="CP002390">
    <property type="protein sequence ID" value="EFE28499.2"/>
    <property type="molecule type" value="Genomic_DNA"/>
</dbReference>
<dbReference type="Gene3D" id="2.60.120.430">
    <property type="entry name" value="Galactose-binding lectin"/>
    <property type="match status" value="1"/>
</dbReference>
<evidence type="ECO:0000313" key="2">
    <source>
        <dbReference type="EMBL" id="EFE28499.2"/>
    </source>
</evidence>
<reference evidence="3" key="1">
    <citation type="submission" date="2010-12" db="EMBL/GenBank/DDBJ databases">
        <title>The genome sequence of Filifactor alocis strain ATCC 35896.</title>
        <authorList>
            <consortium name="The Broad Institute Genome Sequencing Platform"/>
            <person name="Ward D."/>
            <person name="Earl A."/>
            <person name="Feldgarden M."/>
            <person name="Young S.K."/>
            <person name="Gargeya S."/>
            <person name="Zeng Q."/>
            <person name="Alvarado L."/>
            <person name="Berlin A."/>
            <person name="Bochicchio J."/>
            <person name="Chapman S.B."/>
            <person name="Chen Z."/>
            <person name="Freedman E."/>
            <person name="Gellesch M."/>
            <person name="Goldberg J."/>
            <person name="Griggs A."/>
            <person name="Gujja S."/>
            <person name="Heilman E."/>
            <person name="Heiman D."/>
            <person name="Howarth C."/>
            <person name="Mehta T."/>
            <person name="Neiman D."/>
            <person name="Pearson M."/>
            <person name="Roberts A."/>
            <person name="Saif S."/>
            <person name="Shea T."/>
            <person name="Shenoy N."/>
            <person name="Sisk P."/>
            <person name="Stolte C."/>
            <person name="Sykes S."/>
            <person name="White J."/>
            <person name="Yandava C."/>
            <person name="Izard J."/>
            <person name="Blanton J.M."/>
            <person name="Baranova O.V."/>
            <person name="Tanner A.C."/>
            <person name="Dewhirst F.E."/>
            <person name="Haas B."/>
            <person name="Nusbaum C."/>
            <person name="Birren B."/>
        </authorList>
    </citation>
    <scope>NUCLEOTIDE SEQUENCE [LARGE SCALE GENOMIC DNA]</scope>
    <source>
        <strain evidence="3">ATCC 35896 / D40 B5</strain>
    </source>
</reference>
<feature type="compositionally biased region" description="Polar residues" evidence="1">
    <location>
        <begin position="305"/>
        <end position="318"/>
    </location>
</feature>
<dbReference type="InterPro" id="IPR014717">
    <property type="entry name" value="Transl_elong_EF1B/ribsomal_bS6"/>
</dbReference>
<keyword evidence="3" id="KW-1185">Reference proteome</keyword>
<accession>D6GS58</accession>
<protein>
    <submittedName>
        <fullName evidence="2">Uncharacterized protein</fullName>
    </submittedName>
</protein>
<dbReference type="AlphaFoldDB" id="D6GS58"/>
<feature type="region of interest" description="Disordered" evidence="1">
    <location>
        <begin position="108"/>
        <end position="159"/>
    </location>
</feature>
<feature type="compositionally biased region" description="Low complexity" evidence="1">
    <location>
        <begin position="131"/>
        <end position="142"/>
    </location>
</feature>
<dbReference type="Proteomes" id="UP000007468">
    <property type="component" value="Chromosome"/>
</dbReference>